<evidence type="ECO:0000259" key="3">
    <source>
        <dbReference type="PROSITE" id="PS51186"/>
    </source>
</evidence>
<evidence type="ECO:0000256" key="1">
    <source>
        <dbReference type="ARBA" id="ARBA00022679"/>
    </source>
</evidence>
<gene>
    <name evidence="4" type="ORF">CATMQ487_47910</name>
</gene>
<keyword evidence="1" id="KW-0808">Transferase</keyword>
<dbReference type="PROSITE" id="PS51186">
    <property type="entry name" value="GNAT"/>
    <property type="match status" value="1"/>
</dbReference>
<dbReference type="InterPro" id="IPR016181">
    <property type="entry name" value="Acyl_CoA_acyltransferase"/>
</dbReference>
<dbReference type="Gene3D" id="3.40.630.30">
    <property type="match status" value="1"/>
</dbReference>
<keyword evidence="5" id="KW-1185">Reference proteome</keyword>
<dbReference type="InterPro" id="IPR050832">
    <property type="entry name" value="Bact_Acetyltransf"/>
</dbReference>
<keyword evidence="2" id="KW-0012">Acyltransferase</keyword>
<name>A0ABM7YT46_9BURK</name>
<reference evidence="4" key="1">
    <citation type="submission" date="2022-04" db="EMBL/GenBank/DDBJ databases">
        <title>Whole genome sequence of Sphaerotilus sp. FB-5.</title>
        <authorList>
            <person name="Takeda M."/>
            <person name="Narihara S."/>
            <person name="Akimoto M."/>
            <person name="Akimoto R."/>
            <person name="Nishiyashiki S."/>
            <person name="Murakami T."/>
        </authorList>
    </citation>
    <scope>NUCLEOTIDE SEQUENCE</scope>
    <source>
        <strain evidence="4">FB-5</strain>
    </source>
</reference>
<evidence type="ECO:0000313" key="4">
    <source>
        <dbReference type="EMBL" id="BDI07821.1"/>
    </source>
</evidence>
<dbReference type="CDD" id="cd04301">
    <property type="entry name" value="NAT_SF"/>
    <property type="match status" value="1"/>
</dbReference>
<protein>
    <submittedName>
        <fullName evidence="4">Acetyltransferase</fullName>
    </submittedName>
</protein>
<dbReference type="InterPro" id="IPR000182">
    <property type="entry name" value="GNAT_dom"/>
</dbReference>
<organism evidence="4 5">
    <name type="scientific">Sphaerotilus microaerophilus</name>
    <dbReference type="NCBI Taxonomy" id="2914710"/>
    <lineage>
        <taxon>Bacteria</taxon>
        <taxon>Pseudomonadati</taxon>
        <taxon>Pseudomonadota</taxon>
        <taxon>Betaproteobacteria</taxon>
        <taxon>Burkholderiales</taxon>
        <taxon>Sphaerotilaceae</taxon>
        <taxon>Sphaerotilus</taxon>
    </lineage>
</organism>
<sequence>MTPTIRQIQLPDAEPFRACLDAVARERRYLAQVEALPIERIREFVESSVASDAAQFVAIHDGRLIGWCDVFSHWAHALQHVGTLGMGVLDGYRGQGIGERLLRRTLAHALEKGVYRVKLEARSDNARAIRLYERVGFRHEGIARAALRFDGRFHDAVQMALLQGPAAERAI</sequence>
<proteinExistence type="predicted"/>
<dbReference type="Proteomes" id="UP001057498">
    <property type="component" value="Chromosome"/>
</dbReference>
<dbReference type="EMBL" id="AP025730">
    <property type="protein sequence ID" value="BDI07821.1"/>
    <property type="molecule type" value="Genomic_DNA"/>
</dbReference>
<dbReference type="RefSeq" id="WP_251970981.1">
    <property type="nucleotide sequence ID" value="NZ_AP025730.1"/>
</dbReference>
<evidence type="ECO:0000256" key="2">
    <source>
        <dbReference type="ARBA" id="ARBA00023315"/>
    </source>
</evidence>
<dbReference type="PANTHER" id="PTHR43877:SF2">
    <property type="entry name" value="AMINOALKYLPHOSPHONATE N-ACETYLTRANSFERASE-RELATED"/>
    <property type="match status" value="1"/>
</dbReference>
<accession>A0ABM7YT46</accession>
<dbReference type="SUPFAM" id="SSF55729">
    <property type="entry name" value="Acyl-CoA N-acyltransferases (Nat)"/>
    <property type="match status" value="1"/>
</dbReference>
<dbReference type="Pfam" id="PF00583">
    <property type="entry name" value="Acetyltransf_1"/>
    <property type="match status" value="1"/>
</dbReference>
<feature type="domain" description="N-acetyltransferase" evidence="3">
    <location>
        <begin position="3"/>
        <end position="164"/>
    </location>
</feature>
<dbReference type="PANTHER" id="PTHR43877">
    <property type="entry name" value="AMINOALKYLPHOSPHONATE N-ACETYLTRANSFERASE-RELATED-RELATED"/>
    <property type="match status" value="1"/>
</dbReference>
<evidence type="ECO:0000313" key="5">
    <source>
        <dbReference type="Proteomes" id="UP001057498"/>
    </source>
</evidence>